<organism evidence="1 2">
    <name type="scientific">Sphaerodactylus townsendi</name>
    <dbReference type="NCBI Taxonomy" id="933632"/>
    <lineage>
        <taxon>Eukaryota</taxon>
        <taxon>Metazoa</taxon>
        <taxon>Chordata</taxon>
        <taxon>Craniata</taxon>
        <taxon>Vertebrata</taxon>
        <taxon>Euteleostomi</taxon>
        <taxon>Lepidosauria</taxon>
        <taxon>Squamata</taxon>
        <taxon>Bifurcata</taxon>
        <taxon>Gekkota</taxon>
        <taxon>Sphaerodactylidae</taxon>
        <taxon>Sphaerodactylus</taxon>
    </lineage>
</organism>
<evidence type="ECO:0000313" key="1">
    <source>
        <dbReference type="EMBL" id="KAH8016880.1"/>
    </source>
</evidence>
<keyword evidence="2" id="KW-1185">Reference proteome</keyword>
<name>A0ACB8GAS4_9SAUR</name>
<accession>A0ACB8GAS4</accession>
<protein>
    <submittedName>
        <fullName evidence="1">Pecanex-like protein 2</fullName>
    </submittedName>
</protein>
<dbReference type="EMBL" id="CM037614">
    <property type="protein sequence ID" value="KAH8016880.1"/>
    <property type="molecule type" value="Genomic_DNA"/>
</dbReference>
<proteinExistence type="predicted"/>
<dbReference type="Proteomes" id="UP000827872">
    <property type="component" value="Linkage Group LG01"/>
</dbReference>
<comment type="caution">
    <text evidence="1">The sequence shown here is derived from an EMBL/GenBank/DDBJ whole genome shotgun (WGS) entry which is preliminary data.</text>
</comment>
<gene>
    <name evidence="1" type="primary">PCNX2_1</name>
    <name evidence="1" type="ORF">K3G42_023900</name>
</gene>
<evidence type="ECO:0000313" key="2">
    <source>
        <dbReference type="Proteomes" id="UP000827872"/>
    </source>
</evidence>
<sequence>MISTYMFISSTKRVDHSNTRLVLQIEKDAGNDDNNLNSIFYEHLTRSLQESLCGDLILGRWGNYTSGDCFILASDYLNAFVHLIEIGNGLVTFQLRGLEFRVN</sequence>
<reference evidence="1" key="1">
    <citation type="submission" date="2021-08" db="EMBL/GenBank/DDBJ databases">
        <title>The first chromosome-level gecko genome reveals the dynamic sex chromosomes of Neotropical dwarf geckos (Sphaerodactylidae: Sphaerodactylus).</title>
        <authorList>
            <person name="Pinto B.J."/>
            <person name="Keating S.E."/>
            <person name="Gamble T."/>
        </authorList>
    </citation>
    <scope>NUCLEOTIDE SEQUENCE</scope>
    <source>
        <strain evidence="1">TG3544</strain>
    </source>
</reference>